<dbReference type="FunFam" id="1.10.10.60:FF:000007">
    <property type="entry name" value="Two-component response regulator"/>
    <property type="match status" value="1"/>
</dbReference>
<gene>
    <name evidence="6" type="ORF">PC110_g17930</name>
    <name evidence="5" type="ORF">PC117_g20113</name>
</gene>
<evidence type="ECO:0000256" key="4">
    <source>
        <dbReference type="SAM" id="MobiDB-lite"/>
    </source>
</evidence>
<keyword evidence="2" id="KW-0804">Transcription</keyword>
<keyword evidence="3" id="KW-0539">Nucleus</keyword>
<evidence type="ECO:0000313" key="6">
    <source>
        <dbReference type="EMBL" id="RAW25659.1"/>
    </source>
</evidence>
<dbReference type="VEuPathDB" id="FungiDB:PC110_g17930"/>
<dbReference type="STRING" id="29920.A0A329RN12"/>
<dbReference type="EMBL" id="RCMK01000918">
    <property type="protein sequence ID" value="KAG2907835.1"/>
    <property type="molecule type" value="Genomic_DNA"/>
</dbReference>
<dbReference type="Gene3D" id="1.10.10.60">
    <property type="entry name" value="Homeodomain-like"/>
    <property type="match status" value="1"/>
</dbReference>
<evidence type="ECO:0000313" key="7">
    <source>
        <dbReference type="Proteomes" id="UP000251314"/>
    </source>
</evidence>
<sequence>MGQRRSPSPTSSDAVVVSVAPSIENIKVPAADTQSRKKNKRPSKRFLWQEDLHLRFVAAIFDLGLKNASPKTLLPMMNKSNPESGLTTEHLKSHLQKYRINYQRSRQEFQEICDREVKRDRKRRRHEERRSNVGSGHCDSYSEPAGDGYSGGRPFFHNRELVDAASIASRSAEYLPTRQTPVTVPVSSDMPELTDAQWRTFSMLMSAPPLDDTLSVQILPEAPPSQTQVQDSLQLQMYQAMQAQMSFHRQMLTRKLELSNNLSQRDGLKIWRGYLQEPRERSVFQQAWANTQQIHQRQLVSHRLQQQMNQFGTPLPSEVSCPSPQTLTNDSLPSLVVCPLEDQIPDASCKTDSVGVDLNRWEPFSVGLDDDELFEFLNA</sequence>
<reference evidence="5" key="2">
    <citation type="submission" date="2018-10" db="EMBL/GenBank/DDBJ databases">
        <title>Effector identification in a new, highly contiguous assembly of the strawberry crown rot pathogen Phytophthora cactorum.</title>
        <authorList>
            <person name="Armitage A.D."/>
            <person name="Nellist C.F."/>
            <person name="Bates H."/>
            <person name="Vickerstaff R.J."/>
            <person name="Harrison R.J."/>
        </authorList>
    </citation>
    <scope>NUCLEOTIDE SEQUENCE</scope>
    <source>
        <strain evidence="5">4040</strain>
    </source>
</reference>
<protein>
    <recommendedName>
        <fullName evidence="8">HTH myb-type domain-containing protein</fullName>
    </recommendedName>
</protein>
<keyword evidence="7" id="KW-1185">Reference proteome</keyword>
<evidence type="ECO:0000256" key="3">
    <source>
        <dbReference type="ARBA" id="ARBA00023242"/>
    </source>
</evidence>
<dbReference type="SUPFAM" id="SSF46689">
    <property type="entry name" value="Homeodomain-like"/>
    <property type="match status" value="1"/>
</dbReference>
<dbReference type="InterPro" id="IPR009057">
    <property type="entry name" value="Homeodomain-like_sf"/>
</dbReference>
<dbReference type="PANTHER" id="PTHR31442:SF29">
    <property type="entry name" value="HOMEODOMAIN-LIKE SUPERFAMILY PROTEIN"/>
    <property type="match status" value="1"/>
</dbReference>
<evidence type="ECO:0000256" key="1">
    <source>
        <dbReference type="ARBA" id="ARBA00023015"/>
    </source>
</evidence>
<dbReference type="InterPro" id="IPR044841">
    <property type="entry name" value="LUX/BOA-like"/>
</dbReference>
<dbReference type="Proteomes" id="UP000736787">
    <property type="component" value="Unassembled WGS sequence"/>
</dbReference>
<dbReference type="GO" id="GO:0003700">
    <property type="term" value="F:DNA-binding transcription factor activity"/>
    <property type="evidence" value="ECO:0007669"/>
    <property type="project" value="InterPro"/>
</dbReference>
<proteinExistence type="predicted"/>
<feature type="region of interest" description="Disordered" evidence="4">
    <location>
        <begin position="118"/>
        <end position="146"/>
    </location>
</feature>
<dbReference type="OrthoDB" id="60033at2759"/>
<dbReference type="GO" id="GO:0003677">
    <property type="term" value="F:DNA binding"/>
    <property type="evidence" value="ECO:0007669"/>
    <property type="project" value="InterPro"/>
</dbReference>
<dbReference type="AlphaFoldDB" id="A0A329RN12"/>
<organism evidence="6 7">
    <name type="scientific">Phytophthora cactorum</name>
    <dbReference type="NCBI Taxonomy" id="29920"/>
    <lineage>
        <taxon>Eukaryota</taxon>
        <taxon>Sar</taxon>
        <taxon>Stramenopiles</taxon>
        <taxon>Oomycota</taxon>
        <taxon>Peronosporomycetes</taxon>
        <taxon>Peronosporales</taxon>
        <taxon>Peronosporaceae</taxon>
        <taxon>Phytophthora</taxon>
    </lineage>
</organism>
<accession>A0A329RN12</accession>
<dbReference type="EMBL" id="MJFZ01000727">
    <property type="protein sequence ID" value="RAW25659.1"/>
    <property type="molecule type" value="Genomic_DNA"/>
</dbReference>
<dbReference type="PANTHER" id="PTHR31442">
    <property type="entry name" value="HOMEODOMAIN-LIKE SUPERFAMILY PROTEIN-RELATED"/>
    <property type="match status" value="1"/>
</dbReference>
<comment type="caution">
    <text evidence="6">The sequence shown here is derived from an EMBL/GenBank/DDBJ whole genome shotgun (WGS) entry which is preliminary data.</text>
</comment>
<reference evidence="6 7" key="1">
    <citation type="submission" date="2018-01" db="EMBL/GenBank/DDBJ databases">
        <title>Draft genome of the strawberry crown rot pathogen Phytophthora cactorum.</title>
        <authorList>
            <person name="Armitage A.D."/>
            <person name="Lysoe E."/>
            <person name="Nellist C.F."/>
            <person name="Harrison R.J."/>
            <person name="Brurberg M.B."/>
        </authorList>
    </citation>
    <scope>NUCLEOTIDE SEQUENCE [LARGE SCALE GENOMIC DNA]</scope>
    <source>
        <strain evidence="6 7">10300</strain>
    </source>
</reference>
<evidence type="ECO:0000256" key="2">
    <source>
        <dbReference type="ARBA" id="ARBA00023163"/>
    </source>
</evidence>
<dbReference type="Proteomes" id="UP000251314">
    <property type="component" value="Unassembled WGS sequence"/>
</dbReference>
<evidence type="ECO:0008006" key="8">
    <source>
        <dbReference type="Google" id="ProtNLM"/>
    </source>
</evidence>
<dbReference type="InterPro" id="IPR006447">
    <property type="entry name" value="Myb_dom_plants"/>
</dbReference>
<name>A0A329RN12_9STRA</name>
<keyword evidence="1" id="KW-0805">Transcription regulation</keyword>
<dbReference type="NCBIfam" id="TIGR01557">
    <property type="entry name" value="myb_SHAQKYF"/>
    <property type="match status" value="1"/>
</dbReference>
<evidence type="ECO:0000313" key="5">
    <source>
        <dbReference type="EMBL" id="KAG2907835.1"/>
    </source>
</evidence>